<accession>A0A6J7XTA2</accession>
<proteinExistence type="predicted"/>
<evidence type="ECO:0000256" key="1">
    <source>
        <dbReference type="SAM" id="Phobius"/>
    </source>
</evidence>
<name>A0A6J7XTA2_9ZZZZ</name>
<evidence type="ECO:0000313" key="2">
    <source>
        <dbReference type="EMBL" id="CAB5240393.1"/>
    </source>
</evidence>
<reference evidence="2" key="1">
    <citation type="submission" date="2020-05" db="EMBL/GenBank/DDBJ databases">
        <authorList>
            <person name="Chiriac C."/>
            <person name="Salcher M."/>
            <person name="Ghai R."/>
            <person name="Kavagutti S V."/>
        </authorList>
    </citation>
    <scope>NUCLEOTIDE SEQUENCE</scope>
</reference>
<keyword evidence="1" id="KW-1133">Transmembrane helix</keyword>
<gene>
    <name evidence="2" type="ORF">UFOPK3554_00818</name>
</gene>
<keyword evidence="1" id="KW-0472">Membrane</keyword>
<dbReference type="AlphaFoldDB" id="A0A6J7XTA2"/>
<keyword evidence="1" id="KW-0812">Transmembrane</keyword>
<organism evidence="2">
    <name type="scientific">freshwater metagenome</name>
    <dbReference type="NCBI Taxonomy" id="449393"/>
    <lineage>
        <taxon>unclassified sequences</taxon>
        <taxon>metagenomes</taxon>
        <taxon>ecological metagenomes</taxon>
    </lineage>
</organism>
<feature type="transmembrane region" description="Helical" evidence="1">
    <location>
        <begin position="21"/>
        <end position="40"/>
    </location>
</feature>
<dbReference type="EMBL" id="CAFBSG010000010">
    <property type="protein sequence ID" value="CAB5240393.1"/>
    <property type="molecule type" value="Genomic_DNA"/>
</dbReference>
<sequence length="139" mass="15608">MSLNTFYARIKSEKGSAVVEFVTLAIPLFIPIFIYLAAFGDISDKENTARVIVRESARAFATSRNDLTGNYLAHQVARVSAERMGLTEEEIKSMKLNIACSKFPCLSPRGRITVTLRIYSHLTHRFVEASAQEHITAWI</sequence>
<protein>
    <submittedName>
        <fullName evidence="2">Unannotated protein</fullName>
    </submittedName>
</protein>